<organism evidence="4 5">
    <name type="scientific">Effrenium voratum</name>
    <dbReference type="NCBI Taxonomy" id="2562239"/>
    <lineage>
        <taxon>Eukaryota</taxon>
        <taxon>Sar</taxon>
        <taxon>Alveolata</taxon>
        <taxon>Dinophyceae</taxon>
        <taxon>Suessiales</taxon>
        <taxon>Symbiodiniaceae</taxon>
        <taxon>Effrenium</taxon>
    </lineage>
</organism>
<feature type="region of interest" description="Disordered" evidence="2">
    <location>
        <begin position="139"/>
        <end position="183"/>
    </location>
</feature>
<evidence type="ECO:0000259" key="3">
    <source>
        <dbReference type="PROSITE" id="PS50102"/>
    </source>
</evidence>
<dbReference type="InterPro" id="IPR050441">
    <property type="entry name" value="RBM"/>
</dbReference>
<sequence>MAFNEGNCLWVRGIPAECQKEDLLKLFRSYGRVANVHIPCEPSTRSHKGYAFVTMASGAEAQSCIQALHGAELGGHGLLVEVAKRSSAYAKTPGVYLGKSPRWEDRPAEPGLLEATLAEPLSEPAASAAVCSAAACDTMEPGGEPLTEEDPAPLPQPQPPRRCEELPLKTPKAELTSPRSSRISQLEAANVRAAAQQTADGLLLQFQRQGARLS</sequence>
<dbReference type="SUPFAM" id="SSF54928">
    <property type="entry name" value="RNA-binding domain, RBD"/>
    <property type="match status" value="1"/>
</dbReference>
<dbReference type="SMART" id="SM00360">
    <property type="entry name" value="RRM"/>
    <property type="match status" value="1"/>
</dbReference>
<feature type="domain" description="RRM" evidence="3">
    <location>
        <begin position="7"/>
        <end position="85"/>
    </location>
</feature>
<protein>
    <recommendedName>
        <fullName evidence="3">RRM domain-containing protein</fullName>
    </recommendedName>
</protein>
<dbReference type="InterPro" id="IPR012677">
    <property type="entry name" value="Nucleotide-bd_a/b_plait_sf"/>
</dbReference>
<evidence type="ECO:0000256" key="2">
    <source>
        <dbReference type="SAM" id="MobiDB-lite"/>
    </source>
</evidence>
<gene>
    <name evidence="4" type="ORF">EVOR1521_LOCUS19549</name>
</gene>
<keyword evidence="5" id="KW-1185">Reference proteome</keyword>
<evidence type="ECO:0000313" key="4">
    <source>
        <dbReference type="EMBL" id="CAJ1395022.1"/>
    </source>
</evidence>
<keyword evidence="1" id="KW-0694">RNA-binding</keyword>
<dbReference type="InterPro" id="IPR000504">
    <property type="entry name" value="RRM_dom"/>
</dbReference>
<dbReference type="GO" id="GO:0003723">
    <property type="term" value="F:RNA binding"/>
    <property type="evidence" value="ECO:0007669"/>
    <property type="project" value="UniProtKB-UniRule"/>
</dbReference>
<dbReference type="Gene3D" id="3.30.70.330">
    <property type="match status" value="1"/>
</dbReference>
<dbReference type="Pfam" id="PF00076">
    <property type="entry name" value="RRM_1"/>
    <property type="match status" value="1"/>
</dbReference>
<name>A0AA36IWY5_9DINO</name>
<dbReference type="PROSITE" id="PS50102">
    <property type="entry name" value="RRM"/>
    <property type="match status" value="1"/>
</dbReference>
<dbReference type="CDD" id="cd00590">
    <property type="entry name" value="RRM_SF"/>
    <property type="match status" value="1"/>
</dbReference>
<dbReference type="Proteomes" id="UP001178507">
    <property type="component" value="Unassembled WGS sequence"/>
</dbReference>
<accession>A0AA36IWY5</accession>
<proteinExistence type="predicted"/>
<dbReference type="InterPro" id="IPR035979">
    <property type="entry name" value="RBD_domain_sf"/>
</dbReference>
<dbReference type="AlphaFoldDB" id="A0AA36IWY5"/>
<dbReference type="EMBL" id="CAUJNA010003024">
    <property type="protein sequence ID" value="CAJ1395022.1"/>
    <property type="molecule type" value="Genomic_DNA"/>
</dbReference>
<reference evidence="4" key="1">
    <citation type="submission" date="2023-08" db="EMBL/GenBank/DDBJ databases">
        <authorList>
            <person name="Chen Y."/>
            <person name="Shah S."/>
            <person name="Dougan E. K."/>
            <person name="Thang M."/>
            <person name="Chan C."/>
        </authorList>
    </citation>
    <scope>NUCLEOTIDE SEQUENCE</scope>
</reference>
<dbReference type="PANTHER" id="PTHR48034">
    <property type="entry name" value="TRANSFORMER-2 SEX-DETERMINING PROTEIN-RELATED"/>
    <property type="match status" value="1"/>
</dbReference>
<comment type="caution">
    <text evidence="4">The sequence shown here is derived from an EMBL/GenBank/DDBJ whole genome shotgun (WGS) entry which is preliminary data.</text>
</comment>
<evidence type="ECO:0000256" key="1">
    <source>
        <dbReference type="PROSITE-ProRule" id="PRU00176"/>
    </source>
</evidence>
<evidence type="ECO:0000313" key="5">
    <source>
        <dbReference type="Proteomes" id="UP001178507"/>
    </source>
</evidence>